<accession>A0A931FEE2</accession>
<protein>
    <submittedName>
        <fullName evidence="1">Uncharacterized protein</fullName>
    </submittedName>
</protein>
<dbReference type="AlphaFoldDB" id="A0A931FEE2"/>
<dbReference type="Proteomes" id="UP000657385">
    <property type="component" value="Unassembled WGS sequence"/>
</dbReference>
<gene>
    <name evidence="1" type="ORF">I2501_13885</name>
</gene>
<dbReference type="EMBL" id="JADPRT010000005">
    <property type="protein sequence ID" value="MBF9069110.1"/>
    <property type="molecule type" value="Genomic_DNA"/>
</dbReference>
<evidence type="ECO:0000313" key="1">
    <source>
        <dbReference type="EMBL" id="MBF9069110.1"/>
    </source>
</evidence>
<organism evidence="1 2">
    <name type="scientific">Streptacidiphilus fuscans</name>
    <dbReference type="NCBI Taxonomy" id="2789292"/>
    <lineage>
        <taxon>Bacteria</taxon>
        <taxon>Bacillati</taxon>
        <taxon>Actinomycetota</taxon>
        <taxon>Actinomycetes</taxon>
        <taxon>Kitasatosporales</taxon>
        <taxon>Streptomycetaceae</taxon>
        <taxon>Streptacidiphilus</taxon>
    </lineage>
</organism>
<name>A0A931FEE2_9ACTN</name>
<comment type="caution">
    <text evidence="1">The sequence shown here is derived from an EMBL/GenBank/DDBJ whole genome shotgun (WGS) entry which is preliminary data.</text>
</comment>
<proteinExistence type="predicted"/>
<keyword evidence="2" id="KW-1185">Reference proteome</keyword>
<evidence type="ECO:0000313" key="2">
    <source>
        <dbReference type="Proteomes" id="UP000657385"/>
    </source>
</evidence>
<reference evidence="1" key="1">
    <citation type="submission" date="2020-11" db="EMBL/GenBank/DDBJ databases">
        <title>Isolation and identification of active actinomycetes.</title>
        <authorList>
            <person name="Yu B."/>
        </authorList>
    </citation>
    <scope>NUCLEOTIDE SEQUENCE</scope>
    <source>
        <strain evidence="1">NEAU-YB345</strain>
    </source>
</reference>
<dbReference type="RefSeq" id="WP_196194282.1">
    <property type="nucleotide sequence ID" value="NZ_JADPRT010000005.1"/>
</dbReference>
<sequence>MEDHPAVTYTSELLALTKDLDRAAAADFVLRVFDSGADHGSHEALANIAAEETEKDAQIRRLAERLVALGEDPLDVARLMRGAD</sequence>